<dbReference type="InterPro" id="IPR003439">
    <property type="entry name" value="ABC_transporter-like_ATP-bd"/>
</dbReference>
<dbReference type="HOGENOM" id="CLU_000604_86_7_9"/>
<evidence type="ECO:0000256" key="1">
    <source>
        <dbReference type="ARBA" id="ARBA00004202"/>
    </source>
</evidence>
<dbReference type="SMART" id="SM00382">
    <property type="entry name" value="AAA"/>
    <property type="match status" value="2"/>
</dbReference>
<dbReference type="CDD" id="cd03225">
    <property type="entry name" value="ABC_cobalt_CbiO_domain1"/>
    <property type="match status" value="1"/>
</dbReference>
<feature type="domain" description="ABC transporter" evidence="11">
    <location>
        <begin position="4"/>
        <end position="242"/>
    </location>
</feature>
<dbReference type="OrthoDB" id="501320at2"/>
<evidence type="ECO:0000256" key="8">
    <source>
        <dbReference type="ARBA" id="ARBA00022967"/>
    </source>
</evidence>
<name>E6MFK6_9FIRM</name>
<sequence length="488" mass="54617">MGKAAEININKFSYADKTVLESIDFTVEKGEVVVITGLSGSGKTTLMRLLNGLIPELYDGNLAGEIKILGKSINEYKTGELAKYVGNVFQNPDEQFLVNEVENEIALVGENTGMRRALLLKRVEYAMQQLGISDLKGRKIRGLSGGQKQKVAIASTLVYDSDIVILDEPTANLDFASIEELKDVLKKLKDQGKTIIIAEHRLSYLKHMIDRLILLKNGHLEKIFLPKDLNEGVRKENMLRCFDYTNLRSAAPKVGGDILIKVDGLLIKNKDYQLRDHVNFSLNRGECMAVIGENGIGKTTMAKELIGLLPMKSGKVSYGTSQKNRLKNTGASLQNCGNMFFYETVERELIPLKKESDKAYLEKIKEYLIDLELWDKRMMNPHELSGGEKQRLALLIALLKDSKLVILDEPTAGLDYQRMALVSSAIKEKTQAVPVILITHDLELLFKTCNTAYLMSEKGHKKICVRGNEDLIINFFKDKAKVKSADCI</sequence>
<dbReference type="EMBL" id="AEQN01000014">
    <property type="protein sequence ID" value="EFV02123.1"/>
    <property type="molecule type" value="Genomic_DNA"/>
</dbReference>
<dbReference type="GO" id="GO:0043190">
    <property type="term" value="C:ATP-binding cassette (ABC) transporter complex"/>
    <property type="evidence" value="ECO:0007669"/>
    <property type="project" value="TreeGrafter"/>
</dbReference>
<dbReference type="AlphaFoldDB" id="E6MFK6"/>
<dbReference type="InterPro" id="IPR017871">
    <property type="entry name" value="ABC_transporter-like_CS"/>
</dbReference>
<dbReference type="InterPro" id="IPR015856">
    <property type="entry name" value="ABC_transpr_CbiO/EcfA_su"/>
</dbReference>
<evidence type="ECO:0000313" key="13">
    <source>
        <dbReference type="Proteomes" id="UP000004754"/>
    </source>
</evidence>
<dbReference type="PANTHER" id="PTHR43553">
    <property type="entry name" value="HEAVY METAL TRANSPORTER"/>
    <property type="match status" value="1"/>
</dbReference>
<dbReference type="STRING" id="887929.HMP0721_0889"/>
<keyword evidence="13" id="KW-1185">Reference proteome</keyword>
<gene>
    <name evidence="12" type="ORF">HMP0721_0889</name>
</gene>
<reference evidence="12 13" key="1">
    <citation type="submission" date="2010-12" db="EMBL/GenBank/DDBJ databases">
        <authorList>
            <person name="Muzny D."/>
            <person name="Qin X."/>
            <person name="Deng J."/>
            <person name="Jiang H."/>
            <person name="Liu Y."/>
            <person name="Qu J."/>
            <person name="Song X.-Z."/>
            <person name="Zhang L."/>
            <person name="Thornton R."/>
            <person name="Coyle M."/>
            <person name="Francisco L."/>
            <person name="Jackson L."/>
            <person name="Javaid M."/>
            <person name="Korchina V."/>
            <person name="Kovar C."/>
            <person name="Mata R."/>
            <person name="Mathew T."/>
            <person name="Ngo R."/>
            <person name="Nguyen L."/>
            <person name="Nguyen N."/>
            <person name="Okwuonu G."/>
            <person name="Ongeri F."/>
            <person name="Pham C."/>
            <person name="Simmons D."/>
            <person name="Wilczek-Boney K."/>
            <person name="Hale W."/>
            <person name="Jakkamsetti A."/>
            <person name="Pham P."/>
            <person name="Ruth R."/>
            <person name="San Lucas F."/>
            <person name="Warren J."/>
            <person name="Zhang J."/>
            <person name="Zhao Z."/>
            <person name="Zhou C."/>
            <person name="Zhu D."/>
            <person name="Lee S."/>
            <person name="Bess C."/>
            <person name="Blankenburg K."/>
            <person name="Forbes L."/>
            <person name="Fu Q."/>
            <person name="Gubbala S."/>
            <person name="Hirani K."/>
            <person name="Jayaseelan J.C."/>
            <person name="Lara F."/>
            <person name="Munidasa M."/>
            <person name="Palculict T."/>
            <person name="Patil S."/>
            <person name="Pu L.-L."/>
            <person name="Saada N."/>
            <person name="Tang L."/>
            <person name="Weissenberger G."/>
            <person name="Zhu Y."/>
            <person name="Hemphill L."/>
            <person name="Shang Y."/>
            <person name="Youmans B."/>
            <person name="Ayvaz T."/>
            <person name="Ross M."/>
            <person name="Santibanez J."/>
            <person name="Aqrawi P."/>
            <person name="Gross S."/>
            <person name="Joshi V."/>
            <person name="Fowler G."/>
            <person name="Nazareth L."/>
            <person name="Reid J."/>
            <person name="Worley K."/>
            <person name="Petrosino J."/>
            <person name="Highlander S."/>
            <person name="Gibbs R."/>
        </authorList>
    </citation>
    <scope>NUCLEOTIDE SEQUENCE [LARGE SCALE GENOMIC DNA]</scope>
    <source>
        <strain evidence="12 13">ATCC 23263</strain>
    </source>
</reference>
<comment type="subcellular location">
    <subcellularLocation>
        <location evidence="1">Cell membrane</location>
        <topology evidence="1">Peripheral membrane protein</topology>
    </subcellularLocation>
</comment>
<protein>
    <submittedName>
        <fullName evidence="12">ABC transporter, ATP-binding protein</fullName>
    </submittedName>
</protein>
<keyword evidence="3" id="KW-0813">Transport</keyword>
<feature type="domain" description="ABC transporter" evidence="11">
    <location>
        <begin position="260"/>
        <end position="485"/>
    </location>
</feature>
<dbReference type="InterPro" id="IPR003593">
    <property type="entry name" value="AAA+_ATPase"/>
</dbReference>
<dbReference type="RefSeq" id="WP_006598313.1">
    <property type="nucleotide sequence ID" value="NZ_GL622359.1"/>
</dbReference>
<dbReference type="PROSITE" id="PS50893">
    <property type="entry name" value="ABC_TRANSPORTER_2"/>
    <property type="match status" value="2"/>
</dbReference>
<evidence type="ECO:0000256" key="4">
    <source>
        <dbReference type="ARBA" id="ARBA00022475"/>
    </source>
</evidence>
<dbReference type="GO" id="GO:0016887">
    <property type="term" value="F:ATP hydrolysis activity"/>
    <property type="evidence" value="ECO:0007669"/>
    <property type="project" value="InterPro"/>
</dbReference>
<dbReference type="GO" id="GO:0042626">
    <property type="term" value="F:ATPase-coupled transmembrane transporter activity"/>
    <property type="evidence" value="ECO:0007669"/>
    <property type="project" value="TreeGrafter"/>
</dbReference>
<comment type="similarity">
    <text evidence="2">Belongs to the ABC transporter superfamily.</text>
</comment>
<proteinExistence type="inferred from homology"/>
<evidence type="ECO:0000259" key="11">
    <source>
        <dbReference type="PROSITE" id="PS50893"/>
    </source>
</evidence>
<dbReference type="Pfam" id="PF00005">
    <property type="entry name" value="ABC_tran"/>
    <property type="match status" value="2"/>
</dbReference>
<evidence type="ECO:0000256" key="10">
    <source>
        <dbReference type="ARBA" id="ARBA00025157"/>
    </source>
</evidence>
<accession>E6MFK6</accession>
<dbReference type="eggNOG" id="COG1129">
    <property type="taxonomic scope" value="Bacteria"/>
</dbReference>
<organism evidence="12 13">
    <name type="scientific">Pseudoramibacter alactolyticus ATCC 23263</name>
    <dbReference type="NCBI Taxonomy" id="887929"/>
    <lineage>
        <taxon>Bacteria</taxon>
        <taxon>Bacillati</taxon>
        <taxon>Bacillota</taxon>
        <taxon>Clostridia</taxon>
        <taxon>Eubacteriales</taxon>
        <taxon>Eubacteriaceae</taxon>
        <taxon>Pseudoramibacter</taxon>
    </lineage>
</organism>
<dbReference type="Gene3D" id="3.40.50.300">
    <property type="entry name" value="P-loop containing nucleotide triphosphate hydrolases"/>
    <property type="match status" value="2"/>
</dbReference>
<evidence type="ECO:0000256" key="3">
    <source>
        <dbReference type="ARBA" id="ARBA00022448"/>
    </source>
</evidence>
<evidence type="ECO:0000313" key="12">
    <source>
        <dbReference type="EMBL" id="EFV02123.1"/>
    </source>
</evidence>
<dbReference type="SUPFAM" id="SSF52540">
    <property type="entry name" value="P-loop containing nucleoside triphosphate hydrolases"/>
    <property type="match status" value="2"/>
</dbReference>
<dbReference type="InterPro" id="IPR050095">
    <property type="entry name" value="ECF_ABC_transporter_ATP-bd"/>
</dbReference>
<dbReference type="GO" id="GO:0005524">
    <property type="term" value="F:ATP binding"/>
    <property type="evidence" value="ECO:0007669"/>
    <property type="project" value="UniProtKB-KW"/>
</dbReference>
<keyword evidence="7 12" id="KW-0067">ATP-binding</keyword>
<evidence type="ECO:0000256" key="2">
    <source>
        <dbReference type="ARBA" id="ARBA00005417"/>
    </source>
</evidence>
<evidence type="ECO:0000256" key="6">
    <source>
        <dbReference type="ARBA" id="ARBA00022741"/>
    </source>
</evidence>
<keyword evidence="9" id="KW-0472">Membrane</keyword>
<dbReference type="Proteomes" id="UP000004754">
    <property type="component" value="Unassembled WGS sequence"/>
</dbReference>
<keyword evidence="8" id="KW-1278">Translocase</keyword>
<dbReference type="PANTHER" id="PTHR43553:SF23">
    <property type="entry name" value="ABC TRANSPORTER ATP-BINDING COMPONENT"/>
    <property type="match status" value="1"/>
</dbReference>
<evidence type="ECO:0000256" key="7">
    <source>
        <dbReference type="ARBA" id="ARBA00022840"/>
    </source>
</evidence>
<dbReference type="InterPro" id="IPR027417">
    <property type="entry name" value="P-loop_NTPase"/>
</dbReference>
<keyword evidence="6" id="KW-0547">Nucleotide-binding</keyword>
<dbReference type="PROSITE" id="PS00211">
    <property type="entry name" value="ABC_TRANSPORTER_1"/>
    <property type="match status" value="2"/>
</dbReference>
<comment type="function">
    <text evidence="10">Probably part of an ABC transporter complex. Responsible for energy coupling to the transport system.</text>
</comment>
<evidence type="ECO:0000256" key="9">
    <source>
        <dbReference type="ARBA" id="ARBA00023136"/>
    </source>
</evidence>
<comment type="caution">
    <text evidence="12">The sequence shown here is derived from an EMBL/GenBank/DDBJ whole genome shotgun (WGS) entry which is preliminary data.</text>
</comment>
<keyword evidence="4" id="KW-1003">Cell membrane</keyword>
<evidence type="ECO:0000256" key="5">
    <source>
        <dbReference type="ARBA" id="ARBA00022737"/>
    </source>
</evidence>
<keyword evidence="5" id="KW-0677">Repeat</keyword>